<dbReference type="Proteomes" id="UP001557470">
    <property type="component" value="Unassembled WGS sequence"/>
</dbReference>
<keyword evidence="5" id="KW-0325">Glycoprotein</keyword>
<evidence type="ECO:0000256" key="1">
    <source>
        <dbReference type="ARBA" id="ARBA00011079"/>
    </source>
</evidence>
<dbReference type="InterPro" id="IPR042269">
    <property type="entry name" value="Ser_carbopepase_S28_SKS"/>
</dbReference>
<feature type="transmembrane region" description="Helical" evidence="6">
    <location>
        <begin position="6"/>
        <end position="25"/>
    </location>
</feature>
<dbReference type="PANTHER" id="PTHR11010:SF117">
    <property type="entry name" value="SERINE PROTEASE 16"/>
    <property type="match status" value="1"/>
</dbReference>
<comment type="similarity">
    <text evidence="1">Belongs to the peptidase S28 family.</text>
</comment>
<dbReference type="Pfam" id="PF05577">
    <property type="entry name" value="Peptidase_S28"/>
    <property type="match status" value="1"/>
</dbReference>
<dbReference type="Gene3D" id="1.20.120.980">
    <property type="entry name" value="Serine carboxypeptidase S28, SKS domain"/>
    <property type="match status" value="1"/>
</dbReference>
<evidence type="ECO:0000256" key="2">
    <source>
        <dbReference type="ARBA" id="ARBA00022670"/>
    </source>
</evidence>
<reference evidence="7 8" key="1">
    <citation type="submission" date="2024-06" db="EMBL/GenBank/DDBJ databases">
        <authorList>
            <person name="Pan Q."/>
            <person name="Wen M."/>
            <person name="Jouanno E."/>
            <person name="Zahm M."/>
            <person name="Klopp C."/>
            <person name="Cabau C."/>
            <person name="Louis A."/>
            <person name="Berthelot C."/>
            <person name="Parey E."/>
            <person name="Roest Crollius H."/>
            <person name="Montfort J."/>
            <person name="Robinson-Rechavi M."/>
            <person name="Bouchez O."/>
            <person name="Lampietro C."/>
            <person name="Lopez Roques C."/>
            <person name="Donnadieu C."/>
            <person name="Postlethwait J."/>
            <person name="Bobe J."/>
            <person name="Verreycken H."/>
            <person name="Guiguen Y."/>
        </authorList>
    </citation>
    <scope>NUCLEOTIDE SEQUENCE [LARGE SCALE GENOMIC DNA]</scope>
    <source>
        <strain evidence="7">Up_M1</strain>
        <tissue evidence="7">Testis</tissue>
    </source>
</reference>
<keyword evidence="6" id="KW-0812">Transmembrane</keyword>
<comment type="caution">
    <text evidence="7">The sequence shown here is derived from an EMBL/GenBank/DDBJ whole genome shotgun (WGS) entry which is preliminary data.</text>
</comment>
<keyword evidence="6" id="KW-0472">Membrane</keyword>
<gene>
    <name evidence="7" type="ORF">UPYG_G00202530</name>
</gene>
<dbReference type="InterPro" id="IPR008758">
    <property type="entry name" value="Peptidase_S28"/>
</dbReference>
<evidence type="ECO:0000256" key="5">
    <source>
        <dbReference type="ARBA" id="ARBA00023180"/>
    </source>
</evidence>
<dbReference type="GO" id="GO:0006508">
    <property type="term" value="P:proteolysis"/>
    <property type="evidence" value="ECO:0007669"/>
    <property type="project" value="UniProtKB-KW"/>
</dbReference>
<dbReference type="EMBL" id="JAGEUA010000006">
    <property type="protein sequence ID" value="KAL0973367.1"/>
    <property type="molecule type" value="Genomic_DNA"/>
</dbReference>
<evidence type="ECO:0008006" key="9">
    <source>
        <dbReference type="Google" id="ProtNLM"/>
    </source>
</evidence>
<keyword evidence="8" id="KW-1185">Reference proteome</keyword>
<evidence type="ECO:0000313" key="8">
    <source>
        <dbReference type="Proteomes" id="UP001557470"/>
    </source>
</evidence>
<keyword evidence="3" id="KW-0732">Signal</keyword>
<dbReference type="InterPro" id="IPR029058">
    <property type="entry name" value="AB_hydrolase_fold"/>
</dbReference>
<proteinExistence type="inferred from homology"/>
<keyword evidence="2" id="KW-0645">Protease</keyword>
<organism evidence="7 8">
    <name type="scientific">Umbra pygmaea</name>
    <name type="common">Eastern mudminnow</name>
    <dbReference type="NCBI Taxonomy" id="75934"/>
    <lineage>
        <taxon>Eukaryota</taxon>
        <taxon>Metazoa</taxon>
        <taxon>Chordata</taxon>
        <taxon>Craniata</taxon>
        <taxon>Vertebrata</taxon>
        <taxon>Euteleostomi</taxon>
        <taxon>Actinopterygii</taxon>
        <taxon>Neopterygii</taxon>
        <taxon>Teleostei</taxon>
        <taxon>Protacanthopterygii</taxon>
        <taxon>Esociformes</taxon>
        <taxon>Umbridae</taxon>
        <taxon>Umbra</taxon>
    </lineage>
</organism>
<dbReference type="SUPFAM" id="SSF53474">
    <property type="entry name" value="alpha/beta-Hydrolases"/>
    <property type="match status" value="2"/>
</dbReference>
<evidence type="ECO:0000313" key="7">
    <source>
        <dbReference type="EMBL" id="KAL0973367.1"/>
    </source>
</evidence>
<sequence>MGFQAVVIVIFACLYFPCGGVLKSVRYRNIKRETNDVQVDNVVQQHWIMQKLDHFNAADSRVWKQKYLVSDQFYRIGGPVFLMIGGEAPIISQWMSTDAGSTWLTYAKKLGALCFLLEHRFYGESHPTVDLSTENLQFLSSQQALADLAHFRTTIAQHRGLANSKWVAFGGSYSGALAAWSRLKYPHLIHAAIASSAPLNATVNFSEYLELVWQSLAAENPVCPLLVKKAFDTLHERIKDPKNYDNITKDFNFCSKLQIQSDKDRAYILDSLADSVASTVQYSNDNRAFEFVLGTNITIKTLCEMMSKESLGEPYYRFAAFVHLRTTTHLLPCFRDPTYNANLQDIRNTSYHGPYGWGGRQWIYQTCTEFGFFQNTDSPNQPFSGFGLQYYVEQCQDYFNIRAETLYAGVDQTNEYYGGYNIHATRIVFPNGSLDPWHALGITSSITEDLPAVFIKGTAHCANMYPARAEDLPQLTLAREHIFQILQDWLKEK</sequence>
<dbReference type="Gene3D" id="3.40.50.1820">
    <property type="entry name" value="alpha/beta hydrolase"/>
    <property type="match status" value="1"/>
</dbReference>
<dbReference type="GO" id="GO:0008233">
    <property type="term" value="F:peptidase activity"/>
    <property type="evidence" value="ECO:0007669"/>
    <property type="project" value="UniProtKB-KW"/>
</dbReference>
<name>A0ABD0X6E4_UMBPY</name>
<evidence type="ECO:0000256" key="4">
    <source>
        <dbReference type="ARBA" id="ARBA00022801"/>
    </source>
</evidence>
<dbReference type="FunFam" id="1.20.120.980:FF:000003">
    <property type="entry name" value="Serine protease 16"/>
    <property type="match status" value="1"/>
</dbReference>
<accession>A0ABD0X6E4</accession>
<protein>
    <recommendedName>
        <fullName evidence="9">Serine protease K12H4.7</fullName>
    </recommendedName>
</protein>
<evidence type="ECO:0000256" key="6">
    <source>
        <dbReference type="SAM" id="Phobius"/>
    </source>
</evidence>
<keyword evidence="4" id="KW-0378">Hydrolase</keyword>
<keyword evidence="6" id="KW-1133">Transmembrane helix</keyword>
<evidence type="ECO:0000256" key="3">
    <source>
        <dbReference type="ARBA" id="ARBA00022729"/>
    </source>
</evidence>
<dbReference type="AlphaFoldDB" id="A0ABD0X6E4"/>
<dbReference type="PANTHER" id="PTHR11010">
    <property type="entry name" value="PROTEASE S28 PRO-X CARBOXYPEPTIDASE-RELATED"/>
    <property type="match status" value="1"/>
</dbReference>